<evidence type="ECO:0000313" key="2">
    <source>
        <dbReference type="EnsemblMetazoa" id="XP_038063030.1"/>
    </source>
</evidence>
<dbReference type="RefSeq" id="XP_038063030.1">
    <property type="nucleotide sequence ID" value="XM_038207102.1"/>
</dbReference>
<protein>
    <submittedName>
        <fullName evidence="2">Uncharacterized protein</fullName>
    </submittedName>
</protein>
<feature type="compositionally biased region" description="Low complexity" evidence="1">
    <location>
        <begin position="29"/>
        <end position="57"/>
    </location>
</feature>
<sequence length="117" mass="11682">MITAPPEPAYPASPMPAAATAPPVPAYSPVPAAATAPPVPAYTASPVPTAATAPPATLGGKPLALLKSQQAHQPESSDDSDDSTAEDAADTDAPIPVSSKAVTTVKNSFWKLPWKGG</sequence>
<accession>A0A914AGC8</accession>
<dbReference type="EnsemblMetazoa" id="XM_038207102.1">
    <property type="protein sequence ID" value="XP_038063030.1"/>
    <property type="gene ID" value="LOC119733719"/>
</dbReference>
<keyword evidence="3" id="KW-1185">Reference proteome</keyword>
<dbReference type="AlphaFoldDB" id="A0A914AGC8"/>
<evidence type="ECO:0000313" key="3">
    <source>
        <dbReference type="Proteomes" id="UP000887568"/>
    </source>
</evidence>
<name>A0A914AGC8_PATMI</name>
<feature type="compositionally biased region" description="Pro residues" evidence="1">
    <location>
        <begin position="1"/>
        <end position="14"/>
    </location>
</feature>
<organism evidence="2 3">
    <name type="scientific">Patiria miniata</name>
    <name type="common">Bat star</name>
    <name type="synonym">Asterina miniata</name>
    <dbReference type="NCBI Taxonomy" id="46514"/>
    <lineage>
        <taxon>Eukaryota</taxon>
        <taxon>Metazoa</taxon>
        <taxon>Echinodermata</taxon>
        <taxon>Eleutherozoa</taxon>
        <taxon>Asterozoa</taxon>
        <taxon>Asteroidea</taxon>
        <taxon>Valvatacea</taxon>
        <taxon>Valvatida</taxon>
        <taxon>Asterinidae</taxon>
        <taxon>Patiria</taxon>
    </lineage>
</organism>
<evidence type="ECO:0000256" key="1">
    <source>
        <dbReference type="SAM" id="MobiDB-lite"/>
    </source>
</evidence>
<dbReference type="Proteomes" id="UP000887568">
    <property type="component" value="Unplaced"/>
</dbReference>
<proteinExistence type="predicted"/>
<reference evidence="2" key="1">
    <citation type="submission" date="2022-11" db="UniProtKB">
        <authorList>
            <consortium name="EnsemblMetazoa"/>
        </authorList>
    </citation>
    <scope>IDENTIFICATION</scope>
</reference>
<dbReference type="GeneID" id="119733719"/>
<feature type="region of interest" description="Disordered" evidence="1">
    <location>
        <begin position="1"/>
        <end position="100"/>
    </location>
</feature>
<feature type="compositionally biased region" description="Acidic residues" evidence="1">
    <location>
        <begin position="76"/>
        <end position="90"/>
    </location>
</feature>